<comment type="similarity">
    <text evidence="1">Belongs to the peptidase S10 family.</text>
</comment>
<evidence type="ECO:0008006" key="9">
    <source>
        <dbReference type="Google" id="ProtNLM"/>
    </source>
</evidence>
<dbReference type="GO" id="GO:0000324">
    <property type="term" value="C:fungal-type vacuole"/>
    <property type="evidence" value="ECO:0007669"/>
    <property type="project" value="TreeGrafter"/>
</dbReference>
<dbReference type="InterPro" id="IPR029058">
    <property type="entry name" value="AB_hydrolase_fold"/>
</dbReference>
<evidence type="ECO:0000313" key="8">
    <source>
        <dbReference type="Proteomes" id="UP000054266"/>
    </source>
</evidence>
<dbReference type="AlphaFoldDB" id="A0A0D2FF46"/>
<keyword evidence="2" id="KW-0121">Carboxypeptidase</keyword>
<dbReference type="GO" id="GO:0004185">
    <property type="term" value="F:serine-type carboxypeptidase activity"/>
    <property type="evidence" value="ECO:0007669"/>
    <property type="project" value="InterPro"/>
</dbReference>
<dbReference type="Proteomes" id="UP000054266">
    <property type="component" value="Unassembled WGS sequence"/>
</dbReference>
<keyword evidence="3" id="KW-0645">Protease</keyword>
<evidence type="ECO:0000256" key="6">
    <source>
        <dbReference type="ARBA" id="ARBA00023180"/>
    </source>
</evidence>
<gene>
    <name evidence="7" type="ORF">PV04_05969</name>
</gene>
<protein>
    <recommendedName>
        <fullName evidence="9">Carboxypeptidase</fullName>
    </recommendedName>
</protein>
<dbReference type="InterPro" id="IPR001563">
    <property type="entry name" value="Peptidase_S10"/>
</dbReference>
<evidence type="ECO:0000313" key="7">
    <source>
        <dbReference type="EMBL" id="KIW66658.1"/>
    </source>
</evidence>
<keyword evidence="8" id="KW-1185">Reference proteome</keyword>
<dbReference type="SUPFAM" id="SSF53474">
    <property type="entry name" value="alpha/beta-Hydrolases"/>
    <property type="match status" value="1"/>
</dbReference>
<keyword evidence="5" id="KW-0378">Hydrolase</keyword>
<evidence type="ECO:0000256" key="2">
    <source>
        <dbReference type="ARBA" id="ARBA00022645"/>
    </source>
</evidence>
<keyword evidence="4" id="KW-0732">Signal</keyword>
<accession>A0A0D2FF46</accession>
<evidence type="ECO:0000256" key="3">
    <source>
        <dbReference type="ARBA" id="ARBA00022670"/>
    </source>
</evidence>
<evidence type="ECO:0000256" key="4">
    <source>
        <dbReference type="ARBA" id="ARBA00022729"/>
    </source>
</evidence>
<dbReference type="HOGENOM" id="CLU_713707_0_0_1"/>
<dbReference type="Gene3D" id="3.40.50.1820">
    <property type="entry name" value="alpha/beta hydrolase"/>
    <property type="match status" value="1"/>
</dbReference>
<name>A0A0D2FF46_9EURO</name>
<dbReference type="Pfam" id="PF00450">
    <property type="entry name" value="Peptidase_S10"/>
    <property type="match status" value="1"/>
</dbReference>
<dbReference type="EMBL" id="KN846959">
    <property type="protein sequence ID" value="KIW66658.1"/>
    <property type="molecule type" value="Genomic_DNA"/>
</dbReference>
<dbReference type="GO" id="GO:0006508">
    <property type="term" value="P:proteolysis"/>
    <property type="evidence" value="ECO:0007669"/>
    <property type="project" value="UniProtKB-KW"/>
</dbReference>
<sequence>MADLTFKANPLVQTQLVKKPCRIIMLDGTALLSPANLVFGPSHPRCVDHDNVSILEAAVEYAMGYVASQPTSYQLESTQALLRISHDENARCNHPYNRGLVQSPYLLMMRQICAAGSLLACLPLSFAQFFPQAPTGLTNTTSKVNSKVKISYKETTICDTTTAYGGYVYLPGSILSDVGGFDINTYFLYVKARHNASTAPLAIYLAGGPGESSIYTALASESGPCYVNTAGNDTTLNPWAFNNYVNMLFIDQPVQTGFSFDKLVNGTFNLTDEIIRPLAFNASTAAAQIDPLTSWGTFPSQDPAHTTNTSVSSARAVWHFAEHWLASFPPYATSSSKISFWANSYGGQGGQLAKLEEVRDVMAQYYDLLLKSAQVAQLSCAENHQAR</sequence>
<evidence type="ECO:0000256" key="1">
    <source>
        <dbReference type="ARBA" id="ARBA00009431"/>
    </source>
</evidence>
<keyword evidence="6" id="KW-0325">Glycoprotein</keyword>
<evidence type="ECO:0000256" key="5">
    <source>
        <dbReference type="ARBA" id="ARBA00022801"/>
    </source>
</evidence>
<proteinExistence type="inferred from homology"/>
<reference evidence="7 8" key="1">
    <citation type="submission" date="2015-01" db="EMBL/GenBank/DDBJ databases">
        <title>The Genome Sequence of Capronia semiimmersa CBS27337.</title>
        <authorList>
            <consortium name="The Broad Institute Genomics Platform"/>
            <person name="Cuomo C."/>
            <person name="de Hoog S."/>
            <person name="Gorbushina A."/>
            <person name="Stielow B."/>
            <person name="Teixiera M."/>
            <person name="Abouelleil A."/>
            <person name="Chapman S.B."/>
            <person name="Priest M."/>
            <person name="Young S.K."/>
            <person name="Wortman J."/>
            <person name="Nusbaum C."/>
            <person name="Birren B."/>
        </authorList>
    </citation>
    <scope>NUCLEOTIDE SEQUENCE [LARGE SCALE GENOMIC DNA]</scope>
    <source>
        <strain evidence="7 8">CBS 27337</strain>
    </source>
</reference>
<dbReference type="PANTHER" id="PTHR11802">
    <property type="entry name" value="SERINE PROTEASE FAMILY S10 SERINE CARBOXYPEPTIDASE"/>
    <property type="match status" value="1"/>
</dbReference>
<organism evidence="7 8">
    <name type="scientific">Phialophora macrospora</name>
    <dbReference type="NCBI Taxonomy" id="1851006"/>
    <lineage>
        <taxon>Eukaryota</taxon>
        <taxon>Fungi</taxon>
        <taxon>Dikarya</taxon>
        <taxon>Ascomycota</taxon>
        <taxon>Pezizomycotina</taxon>
        <taxon>Eurotiomycetes</taxon>
        <taxon>Chaetothyriomycetidae</taxon>
        <taxon>Chaetothyriales</taxon>
        <taxon>Herpotrichiellaceae</taxon>
        <taxon>Phialophora</taxon>
    </lineage>
</organism>
<dbReference type="PANTHER" id="PTHR11802:SF189">
    <property type="entry name" value="CARBOXYPEPTIDASE"/>
    <property type="match status" value="1"/>
</dbReference>